<feature type="region of interest" description="Disordered" evidence="1">
    <location>
        <begin position="45"/>
        <end position="73"/>
    </location>
</feature>
<comment type="caution">
    <text evidence="2">The sequence shown here is derived from an EMBL/GenBank/DDBJ whole genome shotgun (WGS) entry which is preliminary data.</text>
</comment>
<protein>
    <submittedName>
        <fullName evidence="2">Uncharacterized protein</fullName>
    </submittedName>
</protein>
<evidence type="ECO:0000313" key="3">
    <source>
        <dbReference type="Proteomes" id="UP000321800"/>
    </source>
</evidence>
<name>A0A511FM72_9PROT</name>
<dbReference type="AlphaFoldDB" id="A0A511FM72"/>
<evidence type="ECO:0000256" key="1">
    <source>
        <dbReference type="SAM" id="MobiDB-lite"/>
    </source>
</evidence>
<dbReference type="EMBL" id="BJVR01000001">
    <property type="protein sequence ID" value="GEL49068.1"/>
    <property type="molecule type" value="Genomic_DNA"/>
</dbReference>
<accession>A0A511FM72</accession>
<sequence>MAPAVFIITAFASATAGACAGGCGKSLRFGAEAGKCLCGDQQPCEGTPERDHGGRCQPLEPVGSTEKDNKADK</sequence>
<dbReference type="Proteomes" id="UP000321800">
    <property type="component" value="Unassembled WGS sequence"/>
</dbReference>
<gene>
    <name evidence="2" type="ORF">ATR01nite_01430</name>
</gene>
<organism evidence="2 3">
    <name type="scientific">Acetobacter tropicalis</name>
    <dbReference type="NCBI Taxonomy" id="104102"/>
    <lineage>
        <taxon>Bacteria</taxon>
        <taxon>Pseudomonadati</taxon>
        <taxon>Pseudomonadota</taxon>
        <taxon>Alphaproteobacteria</taxon>
        <taxon>Acetobacterales</taxon>
        <taxon>Acetobacteraceae</taxon>
        <taxon>Acetobacter</taxon>
    </lineage>
</organism>
<reference evidence="2 3" key="1">
    <citation type="submission" date="2019-07" db="EMBL/GenBank/DDBJ databases">
        <title>Whole genome shotgun sequence of Acetobacter tropicalis NBRC 16470.</title>
        <authorList>
            <person name="Hosoyama A."/>
            <person name="Uohara A."/>
            <person name="Ohji S."/>
            <person name="Ichikawa N."/>
        </authorList>
    </citation>
    <scope>NUCLEOTIDE SEQUENCE [LARGE SCALE GENOMIC DNA]</scope>
    <source>
        <strain evidence="2 3">NBRC 16470</strain>
    </source>
</reference>
<evidence type="ECO:0000313" key="2">
    <source>
        <dbReference type="EMBL" id="GEL49068.1"/>
    </source>
</evidence>
<proteinExistence type="predicted"/>